<keyword evidence="2" id="KW-1185">Reference proteome</keyword>
<protein>
    <recommendedName>
        <fullName evidence="3">Glycosyl hydrolases family 2 sugar binding domain-containing protein</fullName>
    </recommendedName>
</protein>
<dbReference type="Gene3D" id="2.60.120.260">
    <property type="entry name" value="Galactose-binding domain-like"/>
    <property type="match status" value="1"/>
</dbReference>
<evidence type="ECO:0000313" key="2">
    <source>
        <dbReference type="Proteomes" id="UP000250369"/>
    </source>
</evidence>
<organism evidence="1 2">
    <name type="scientific">Paenibacillus contaminans</name>
    <dbReference type="NCBI Taxonomy" id="450362"/>
    <lineage>
        <taxon>Bacteria</taxon>
        <taxon>Bacillati</taxon>
        <taxon>Bacillota</taxon>
        <taxon>Bacilli</taxon>
        <taxon>Bacillales</taxon>
        <taxon>Paenibacillaceae</taxon>
        <taxon>Paenibacillus</taxon>
    </lineage>
</organism>
<sequence>MGRSYRNNKYISADDGQHFLIDVMKTRSFGNIVDFQEVVRVHKRIEVFMKSVHINVDFGIEINIRIVEIHTWIHSAPLHVSCFGTKRRLYDFQQQSPPSERAWFYCKGRWPCCLCSCCNAKLQFSRKITYGKWGENMLSFWFLNHDLEDDELRWQLDEMKAKRFTGIFIHPRDGLNVPYATELWFAKVSVILEHCGRIGLQAWLYDEEPFPSGAAGGQVFFDKPEFKARYLTMERFEVQGGRVKLDFAPGRFLKTVAIRHTRNGLSREWLDLTEHTGLMRSEWTPGIVHHGIYYPPYEDSGNPHWRSGTIRPHYRVDCELPEGDWTVCAFVEREMTAGCWGAYTDLMNPDATRHFIALTHEKYAKRYKHLFGGVIPGIFTDEFKVIHDVAWSPVLSPYFHGKFGYELEERLPDLFLTIDDGTAQVRYDYRLALSKLLKSSFIEPVVKWCEANRLVMTGHISPEEDPVGQTKWTPHLLSLLKGFHLPGTDLIAGQIGSAEYPLLHLGPKMASSAARHTGKRESLVEAFGANGWETDFKSMIKMADWLFVLGVTEVVVHGQFYSIDGLRKKEAPPSYFYQSSHWPYFGEFSDYILRMSALLKEGEPRCRLLVYYPQAAFSALVPDRFDEADEQRRKLGALLHELLSNQWDFDLVDEQTLLEMSVKDGRLQGVSNNYDVLLLPYCDVMESGAARFCAALTRQGIAVWRVGEQPTIVASEGESRFNEAMRLADCHDVFWSKVVPAGQVAAELHKALARDITLWSCLPDGTALMEPAKVYVHARAVGSTRRMMVTNALDETQWTQLKHPSCDECGTADVVLTCKLPPNGSILVDVHPDRLELLVAAGHWSSVGSNPLGTALHSVPDELDSTIDLTRDWQLKPEADNVLILSHWHFRETVPQEEEGITAAPAVNMIENPGPVFEKEGYGYCRFYSRGTPGPTHLVYELSAWEGDCRIVVNGKPVQPARKVRRYDVNNFEMDITPFLHKGIGRQTNIVEVRFSSGGRLKEPFRLYGEFEVTFPYAGFPPGQLAYGQRTGRISELDSWDDLGFPHYAGTMTYIKDVTLQEEWLRAADGNGSIWLQAAEVNDVARLFINGVEQGTRLCEPFAWNVTNSLKSGSNRIAFEVANSPIAFFEGGRKRAGLRGKISLSRFLY</sequence>
<dbReference type="SUPFAM" id="SSF49785">
    <property type="entry name" value="Galactose-binding domain-like"/>
    <property type="match status" value="1"/>
</dbReference>
<reference evidence="1 2" key="1">
    <citation type="journal article" date="2009" name="Int. J. Syst. Evol. Microbiol.">
        <title>Paenibacillus contaminans sp. nov., isolated from a contaminated laboratory plate.</title>
        <authorList>
            <person name="Chou J.H."/>
            <person name="Lee J.H."/>
            <person name="Lin M.C."/>
            <person name="Chang P.S."/>
            <person name="Arun A.B."/>
            <person name="Young C.C."/>
            <person name="Chen W.M."/>
        </authorList>
    </citation>
    <scope>NUCLEOTIDE SEQUENCE [LARGE SCALE GENOMIC DNA]</scope>
    <source>
        <strain evidence="1 2">CKOBP-6</strain>
    </source>
</reference>
<proteinExistence type="predicted"/>
<evidence type="ECO:0008006" key="3">
    <source>
        <dbReference type="Google" id="ProtNLM"/>
    </source>
</evidence>
<dbReference type="AlphaFoldDB" id="A0A329MLZ2"/>
<comment type="caution">
    <text evidence="1">The sequence shown here is derived from an EMBL/GenBank/DDBJ whole genome shotgun (WGS) entry which is preliminary data.</text>
</comment>
<accession>A0A329MLZ2</accession>
<dbReference type="Proteomes" id="UP000250369">
    <property type="component" value="Unassembled WGS sequence"/>
</dbReference>
<gene>
    <name evidence="1" type="ORF">DQG23_15180</name>
</gene>
<dbReference type="InterPro" id="IPR008979">
    <property type="entry name" value="Galactose-bd-like_sf"/>
</dbReference>
<name>A0A329MLZ2_9BACL</name>
<dbReference type="InterPro" id="IPR053161">
    <property type="entry name" value="Ulvan_degrading_GH"/>
</dbReference>
<dbReference type="EMBL" id="QMFB01000008">
    <property type="protein sequence ID" value="RAV20316.1"/>
    <property type="molecule type" value="Genomic_DNA"/>
</dbReference>
<dbReference type="PANTHER" id="PTHR36848">
    <property type="entry name" value="DNA-BINDING PROTEIN (PUTATIVE SECRETED PROTEIN)-RELATED"/>
    <property type="match status" value="1"/>
</dbReference>
<evidence type="ECO:0000313" key="1">
    <source>
        <dbReference type="EMBL" id="RAV20316.1"/>
    </source>
</evidence>
<dbReference type="PANTHER" id="PTHR36848:SF2">
    <property type="entry name" value="SECRETED PROTEIN"/>
    <property type="match status" value="1"/>
</dbReference>